<dbReference type="Proteomes" id="UP000226031">
    <property type="component" value="Unassembled WGS sequence"/>
</dbReference>
<protein>
    <submittedName>
        <fullName evidence="2">Uncharacterized protein</fullName>
    </submittedName>
</protein>
<name>A0A2B7ZJB3_9EURO</name>
<dbReference type="VEuPathDB" id="FungiDB:EMCG_08290"/>
<sequence>MVRAVVDAVKRLFADISRSQSAMRRVLNPSMEGAGSRVYPPQVPKKDADYGIRVDRGEKVHDKPNVLRLKLQLNSNATNKTIRELAKQDPHRVFATVDVDVTQEPTADNLKKIEAELVKQL</sequence>
<evidence type="ECO:0000313" key="2">
    <source>
        <dbReference type="EMBL" id="PGH34066.1"/>
    </source>
</evidence>
<dbReference type="AlphaFoldDB" id="A0A2B7ZJB3"/>
<organism evidence="2 3">
    <name type="scientific">[Emmonsia] crescens</name>
    <dbReference type="NCBI Taxonomy" id="73230"/>
    <lineage>
        <taxon>Eukaryota</taxon>
        <taxon>Fungi</taxon>
        <taxon>Dikarya</taxon>
        <taxon>Ascomycota</taxon>
        <taxon>Pezizomycotina</taxon>
        <taxon>Eurotiomycetes</taxon>
        <taxon>Eurotiomycetidae</taxon>
        <taxon>Onygenales</taxon>
        <taxon>Ajellomycetaceae</taxon>
        <taxon>Emergomyces</taxon>
    </lineage>
</organism>
<evidence type="ECO:0000256" key="1">
    <source>
        <dbReference type="SAM" id="MobiDB-lite"/>
    </source>
</evidence>
<proteinExistence type="predicted"/>
<reference evidence="2 3" key="1">
    <citation type="submission" date="2017-10" db="EMBL/GenBank/DDBJ databases">
        <title>Comparative genomics in systemic dimorphic fungi from Ajellomycetaceae.</title>
        <authorList>
            <person name="Munoz J.F."/>
            <person name="Mcewen J.G."/>
            <person name="Clay O.K."/>
            <person name="Cuomo C.A."/>
        </authorList>
    </citation>
    <scope>NUCLEOTIDE SEQUENCE [LARGE SCALE GENOMIC DNA]</scope>
    <source>
        <strain evidence="2 3">UAMH4076</strain>
    </source>
</reference>
<accession>A0A2B7ZJB3</accession>
<gene>
    <name evidence="2" type="ORF">GX50_03122</name>
</gene>
<keyword evidence="3" id="KW-1185">Reference proteome</keyword>
<comment type="caution">
    <text evidence="2">The sequence shown here is derived from an EMBL/GenBank/DDBJ whole genome shotgun (WGS) entry which is preliminary data.</text>
</comment>
<evidence type="ECO:0000313" key="3">
    <source>
        <dbReference type="Proteomes" id="UP000226031"/>
    </source>
</evidence>
<dbReference type="EMBL" id="PDND01000048">
    <property type="protein sequence ID" value="PGH34066.1"/>
    <property type="molecule type" value="Genomic_DNA"/>
</dbReference>
<feature type="region of interest" description="Disordered" evidence="1">
    <location>
        <begin position="29"/>
        <end position="48"/>
    </location>
</feature>